<comment type="caution">
    <text evidence="2">The sequence shown here is derived from an EMBL/GenBank/DDBJ whole genome shotgun (WGS) entry which is preliminary data.</text>
</comment>
<evidence type="ECO:0000256" key="1">
    <source>
        <dbReference type="SAM" id="MobiDB-lite"/>
    </source>
</evidence>
<keyword evidence="3" id="KW-1185">Reference proteome</keyword>
<feature type="non-terminal residue" evidence="2">
    <location>
        <position position="1"/>
    </location>
</feature>
<organism evidence="2 3">
    <name type="scientific">Funneliformis caledonium</name>
    <dbReference type="NCBI Taxonomy" id="1117310"/>
    <lineage>
        <taxon>Eukaryota</taxon>
        <taxon>Fungi</taxon>
        <taxon>Fungi incertae sedis</taxon>
        <taxon>Mucoromycota</taxon>
        <taxon>Glomeromycotina</taxon>
        <taxon>Glomeromycetes</taxon>
        <taxon>Glomerales</taxon>
        <taxon>Glomeraceae</taxon>
        <taxon>Funneliformis</taxon>
    </lineage>
</organism>
<protein>
    <submittedName>
        <fullName evidence="2">12885_t:CDS:1</fullName>
    </submittedName>
</protein>
<feature type="region of interest" description="Disordered" evidence="1">
    <location>
        <begin position="32"/>
        <end position="64"/>
    </location>
</feature>
<evidence type="ECO:0000313" key="2">
    <source>
        <dbReference type="EMBL" id="CAG8634356.1"/>
    </source>
</evidence>
<dbReference type="EMBL" id="CAJVPQ010003667">
    <property type="protein sequence ID" value="CAG8634356.1"/>
    <property type="molecule type" value="Genomic_DNA"/>
</dbReference>
<gene>
    <name evidence="2" type="ORF">FCALED_LOCUS10237</name>
</gene>
<proteinExistence type="predicted"/>
<dbReference type="Proteomes" id="UP000789570">
    <property type="component" value="Unassembled WGS sequence"/>
</dbReference>
<name>A0A9N9GU59_9GLOM</name>
<accession>A0A9N9GU59</accession>
<feature type="compositionally biased region" description="Basic and acidic residues" evidence="1">
    <location>
        <begin position="46"/>
        <end position="64"/>
    </location>
</feature>
<sequence>MATLERVEQELEDAKKRFYIVKERLDRLEELRSGTAQPRWNGEQANLERKEESLEAEKKQSTKRAYDQADLVDNSYLICNGLLQKFETIPTQVNDLQSLINVPLLRKLTVTSDEEIMYPELSDYVCTREEERRSTIAKNISSALASSIDREFSGNKSESMLHYPLDSMIRVPLETFCRFLGNVLPIEIDRDKADSGTTTIGTKRPDFL</sequence>
<dbReference type="OrthoDB" id="2445215at2759"/>
<evidence type="ECO:0000313" key="3">
    <source>
        <dbReference type="Proteomes" id="UP000789570"/>
    </source>
</evidence>
<dbReference type="AlphaFoldDB" id="A0A9N9GU59"/>
<reference evidence="2" key="1">
    <citation type="submission" date="2021-06" db="EMBL/GenBank/DDBJ databases">
        <authorList>
            <person name="Kallberg Y."/>
            <person name="Tangrot J."/>
            <person name="Rosling A."/>
        </authorList>
    </citation>
    <scope>NUCLEOTIDE SEQUENCE</scope>
    <source>
        <strain evidence="2">UK204</strain>
    </source>
</reference>